<dbReference type="InterPro" id="IPR019734">
    <property type="entry name" value="TPR_rpt"/>
</dbReference>
<dbReference type="AlphaFoldDB" id="A0A7X5BXK1"/>
<proteinExistence type="predicted"/>
<dbReference type="OrthoDB" id="9815923at2"/>
<dbReference type="Proteomes" id="UP000558113">
    <property type="component" value="Unassembled WGS sequence"/>
</dbReference>
<dbReference type="InterPro" id="IPR029044">
    <property type="entry name" value="Nucleotide-diphossugar_trans"/>
</dbReference>
<dbReference type="GO" id="GO:0016740">
    <property type="term" value="F:transferase activity"/>
    <property type="evidence" value="ECO:0007669"/>
    <property type="project" value="UniProtKB-KW"/>
</dbReference>
<dbReference type="PANTHER" id="PTHR43630">
    <property type="entry name" value="POLY-BETA-1,6-N-ACETYL-D-GLUCOSAMINE SYNTHASE"/>
    <property type="match status" value="1"/>
</dbReference>
<protein>
    <submittedName>
        <fullName evidence="3">Glycosyltransferase</fullName>
    </submittedName>
</protein>
<dbReference type="RefSeq" id="WP_161695397.1">
    <property type="nucleotide sequence ID" value="NZ_JAAAMU010000003.1"/>
</dbReference>
<reference evidence="3 4" key="1">
    <citation type="submission" date="2020-01" db="EMBL/GenBank/DDBJ databases">
        <title>Paenibacillus soybeanensis sp. nov. isolated from the nodules of soybean (Glycine max(L.) Merr).</title>
        <authorList>
            <person name="Wang H."/>
        </authorList>
    </citation>
    <scope>NUCLEOTIDE SEQUENCE [LARGE SCALE GENOMIC DNA]</scope>
    <source>
        <strain evidence="3 4">DSM 23054</strain>
    </source>
</reference>
<sequence>MNKPDDRNAVREALRAGRYDEAEQLATAGIQAEPLAPQSWVYLGEALLHGGYANAARRVFDRAALLDPQARWMPDVERALVSRSAGPDRADIVRLLEPPYIVSVAAAVLTRNEARSIGRCIESLLGAVDEIIIVDSNSTDGTIEIAARYPNVKILQGVALKDDFAGKRNAALPHIQSDWVLWVDADEWLFPEDARAVRETAGLFHRVREHIVLNISQVNHVSGKQMTDFGMPRLFPMNRGLRYYGRVHEQVVIQGEDMYDEAILRRNVRIRLHHDGYEPERMAEKGKVARNLRLLAIMTEEEPDNPGWLLYYARESLAAGHSGAAKEALLKAEAAAESTPGFGRHLQIYQLLHNIHMSERDFREAELACRKALAVQPDFPDALYHLAQAQAALAAEALRQAQQHAEEAKSAFRTYRGAVSADEAIADWKADLLIADLESMRGRRTEAKAKYEALFARHPELAERRMKRRGKDLS</sequence>
<keyword evidence="1" id="KW-0802">TPR repeat</keyword>
<dbReference type="CDD" id="cd02511">
    <property type="entry name" value="Beta4Glucosyltransferase"/>
    <property type="match status" value="1"/>
</dbReference>
<evidence type="ECO:0000259" key="2">
    <source>
        <dbReference type="Pfam" id="PF00535"/>
    </source>
</evidence>
<dbReference type="InterPro" id="IPR001173">
    <property type="entry name" value="Glyco_trans_2-like"/>
</dbReference>
<dbReference type="PROSITE" id="PS50005">
    <property type="entry name" value="TPR"/>
    <property type="match status" value="1"/>
</dbReference>
<dbReference type="InterPro" id="IPR011990">
    <property type="entry name" value="TPR-like_helical_dom_sf"/>
</dbReference>
<dbReference type="Gene3D" id="1.25.40.10">
    <property type="entry name" value="Tetratricopeptide repeat domain"/>
    <property type="match status" value="2"/>
</dbReference>
<feature type="domain" description="Glycosyltransferase 2-like" evidence="2">
    <location>
        <begin position="108"/>
        <end position="194"/>
    </location>
</feature>
<evidence type="ECO:0000313" key="4">
    <source>
        <dbReference type="Proteomes" id="UP000558113"/>
    </source>
</evidence>
<dbReference type="PANTHER" id="PTHR43630:SF2">
    <property type="entry name" value="GLYCOSYLTRANSFERASE"/>
    <property type="match status" value="1"/>
</dbReference>
<gene>
    <name evidence="3" type="ORF">GT003_05795</name>
</gene>
<keyword evidence="3" id="KW-0808">Transferase</keyword>
<dbReference type="EMBL" id="JAAAMU010000003">
    <property type="protein sequence ID" value="NBC68491.1"/>
    <property type="molecule type" value="Genomic_DNA"/>
</dbReference>
<dbReference type="SUPFAM" id="SSF48452">
    <property type="entry name" value="TPR-like"/>
    <property type="match status" value="2"/>
</dbReference>
<keyword evidence="4" id="KW-1185">Reference proteome</keyword>
<feature type="repeat" description="TPR" evidence="1">
    <location>
        <begin position="37"/>
        <end position="70"/>
    </location>
</feature>
<accession>A0A7X5BXK1</accession>
<dbReference type="Gene3D" id="3.90.550.10">
    <property type="entry name" value="Spore Coat Polysaccharide Biosynthesis Protein SpsA, Chain A"/>
    <property type="match status" value="1"/>
</dbReference>
<dbReference type="SUPFAM" id="SSF53448">
    <property type="entry name" value="Nucleotide-diphospho-sugar transferases"/>
    <property type="match status" value="1"/>
</dbReference>
<dbReference type="Pfam" id="PF00535">
    <property type="entry name" value="Glycos_transf_2"/>
    <property type="match status" value="1"/>
</dbReference>
<comment type="caution">
    <text evidence="3">The sequence shown here is derived from an EMBL/GenBank/DDBJ whole genome shotgun (WGS) entry which is preliminary data.</text>
</comment>
<evidence type="ECO:0000256" key="1">
    <source>
        <dbReference type="PROSITE-ProRule" id="PRU00339"/>
    </source>
</evidence>
<name>A0A7X5BXK1_9BACL</name>
<organism evidence="3 4">
    <name type="scientific">Paenibacillus sacheonensis</name>
    <dbReference type="NCBI Taxonomy" id="742054"/>
    <lineage>
        <taxon>Bacteria</taxon>
        <taxon>Bacillati</taxon>
        <taxon>Bacillota</taxon>
        <taxon>Bacilli</taxon>
        <taxon>Bacillales</taxon>
        <taxon>Paenibacillaceae</taxon>
        <taxon>Paenibacillus</taxon>
    </lineage>
</organism>
<evidence type="ECO:0000313" key="3">
    <source>
        <dbReference type="EMBL" id="NBC68491.1"/>
    </source>
</evidence>